<evidence type="ECO:0000313" key="2">
    <source>
        <dbReference type="Proteomes" id="UP000201058"/>
    </source>
</evidence>
<dbReference type="RefSeq" id="YP_009116754.1">
    <property type="nucleotide sequence ID" value="NC_026242.1"/>
</dbReference>
<organism evidence="1 2">
    <name type="scientific">Tipula oleracea nudivirus</name>
    <dbReference type="NCBI Taxonomy" id="1546257"/>
    <lineage>
        <taxon>Viruses</taxon>
        <taxon>Viruses incertae sedis</taxon>
        <taxon>Naldaviricetes</taxon>
        <taxon>Lefavirales</taxon>
        <taxon>Nudiviridae</taxon>
        <taxon>Deltanudivirus</taxon>
        <taxon>Deltanudivirus tipoleraceae</taxon>
    </lineage>
</organism>
<reference evidence="1 2" key="1">
    <citation type="journal article" date="2015" name="J. Virol.">
        <title>The genome of the nucleopolyhedrosis-causing virus from Tipula oleracea sheds new light on the Nudiviridae family.</title>
        <authorList>
            <person name="Bezier A."/>
            <person name="Theze J."/>
            <person name="Gavory F."/>
            <person name="Gaillard J."/>
            <person name="Poulain J."/>
            <person name="Drezen J.M."/>
            <person name="Herniou E.A."/>
        </authorList>
    </citation>
    <scope>NUCLEOTIDE SEQUENCE [LARGE SCALE GENOMIC DNA]</scope>
    <source>
        <strain evidence="1">35</strain>
    </source>
</reference>
<protein>
    <submittedName>
        <fullName evidence="1">Uncharacterized protein</fullName>
    </submittedName>
</protein>
<dbReference type="GeneID" id="22921821"/>
<sequence>MYDGSIKSTPEFPIKRDLFNIPPLVPLSLDYNQILNNYNQSIKNKKNINDFVETNVANNENISDSVKNSTLIFYTLNTNYPVCFNIENNDFIIPQILNISMIITPGSIFHEPGFTPFQLLKKSNILTYRLRQTNINFSYVDLMFIRKNKLSKNYNNEFNNYGKIECFFNTIIQRYNGDVTFISLNGFKQDHIILYSYILYYLKSRKPEEVAKLKNIISKIKFMDPITTFVSNFDNFYTDNNNSCNINNNTEINTHIDMSVNEYELLNKLFNKYNMDTQIYNLPFSSSNISQLLMIFAILHHEKFKKKLPYNIIYYDDFVDLCINHQTTFDSVKLLL</sequence>
<dbReference type="KEGG" id="vg:22921821"/>
<accession>A0A0B4VG19</accession>
<dbReference type="EMBL" id="KM610234">
    <property type="protein sequence ID" value="AJD20167.1"/>
    <property type="molecule type" value="Genomic_DNA"/>
</dbReference>
<evidence type="ECO:0000313" key="1">
    <source>
        <dbReference type="EMBL" id="AJD20167.1"/>
    </source>
</evidence>
<name>A0A0B4VG19_9VIRU</name>
<proteinExistence type="predicted"/>
<gene>
    <name evidence="1" type="ORF">TONV_107</name>
</gene>
<dbReference type="Proteomes" id="UP000201058">
    <property type="component" value="Segment"/>
</dbReference>
<keyword evidence="2" id="KW-1185">Reference proteome</keyword>